<accession>A0ABN2VKR4</accession>
<proteinExistence type="predicted"/>
<evidence type="ECO:0000256" key="3">
    <source>
        <dbReference type="ARBA" id="ARBA00022692"/>
    </source>
</evidence>
<feature type="transmembrane region" description="Helical" evidence="7">
    <location>
        <begin position="264"/>
        <end position="286"/>
    </location>
</feature>
<feature type="transmembrane region" description="Helical" evidence="7">
    <location>
        <begin position="189"/>
        <end position="208"/>
    </location>
</feature>
<dbReference type="Pfam" id="PF13520">
    <property type="entry name" value="AA_permease_2"/>
    <property type="match status" value="1"/>
</dbReference>
<evidence type="ECO:0008006" key="10">
    <source>
        <dbReference type="Google" id="ProtNLM"/>
    </source>
</evidence>
<dbReference type="PANTHER" id="PTHR42770">
    <property type="entry name" value="AMINO ACID TRANSPORTER-RELATED"/>
    <property type="match status" value="1"/>
</dbReference>
<keyword evidence="3 7" id="KW-0812">Transmembrane</keyword>
<dbReference type="PANTHER" id="PTHR42770:SF13">
    <property type="entry name" value="L-METHIONINE_BRANCHED-CHAIN AMINO ACID EXPORTER YJEH"/>
    <property type="match status" value="1"/>
</dbReference>
<dbReference type="InterPro" id="IPR002293">
    <property type="entry name" value="AA/rel_permease1"/>
</dbReference>
<dbReference type="Gene3D" id="1.20.1740.10">
    <property type="entry name" value="Amino acid/polyamine transporter I"/>
    <property type="match status" value="1"/>
</dbReference>
<feature type="compositionally biased region" description="Basic residues" evidence="6">
    <location>
        <begin position="420"/>
        <end position="431"/>
    </location>
</feature>
<reference evidence="8 9" key="1">
    <citation type="journal article" date="2019" name="Int. J. Syst. Evol. Microbiol.">
        <title>The Global Catalogue of Microorganisms (GCM) 10K type strain sequencing project: providing services to taxonomists for standard genome sequencing and annotation.</title>
        <authorList>
            <consortium name="The Broad Institute Genomics Platform"/>
            <consortium name="The Broad Institute Genome Sequencing Center for Infectious Disease"/>
            <person name="Wu L."/>
            <person name="Ma J."/>
        </authorList>
    </citation>
    <scope>NUCLEOTIDE SEQUENCE [LARGE SCALE GENOMIC DNA]</scope>
    <source>
        <strain evidence="8 9">JCM 15478</strain>
    </source>
</reference>
<protein>
    <recommendedName>
        <fullName evidence="10">Amino acid permease</fullName>
    </recommendedName>
</protein>
<feature type="transmembrane region" description="Helical" evidence="7">
    <location>
        <begin position="334"/>
        <end position="356"/>
    </location>
</feature>
<feature type="compositionally biased region" description="Gly residues" evidence="6">
    <location>
        <begin position="401"/>
        <end position="411"/>
    </location>
</feature>
<evidence type="ECO:0000256" key="4">
    <source>
        <dbReference type="ARBA" id="ARBA00022989"/>
    </source>
</evidence>
<evidence type="ECO:0000256" key="5">
    <source>
        <dbReference type="ARBA" id="ARBA00023136"/>
    </source>
</evidence>
<feature type="transmembrane region" description="Helical" evidence="7">
    <location>
        <begin position="363"/>
        <end position="382"/>
    </location>
</feature>
<comment type="caution">
    <text evidence="8">The sequence shown here is derived from an EMBL/GenBank/DDBJ whole genome shotgun (WGS) entry which is preliminary data.</text>
</comment>
<feature type="transmembrane region" description="Helical" evidence="7">
    <location>
        <begin position="87"/>
        <end position="108"/>
    </location>
</feature>
<keyword evidence="5 7" id="KW-0472">Membrane</keyword>
<evidence type="ECO:0000313" key="9">
    <source>
        <dbReference type="Proteomes" id="UP001500016"/>
    </source>
</evidence>
<feature type="transmembrane region" description="Helical" evidence="7">
    <location>
        <begin position="147"/>
        <end position="169"/>
    </location>
</feature>
<dbReference type="EMBL" id="BAAAPE010000001">
    <property type="protein sequence ID" value="GAA2063776.1"/>
    <property type="molecule type" value="Genomic_DNA"/>
</dbReference>
<feature type="transmembrane region" description="Helical" evidence="7">
    <location>
        <begin position="43"/>
        <end position="66"/>
    </location>
</feature>
<dbReference type="PIRSF" id="PIRSF006060">
    <property type="entry name" value="AA_transporter"/>
    <property type="match status" value="1"/>
</dbReference>
<keyword evidence="9" id="KW-1185">Reference proteome</keyword>
<comment type="subcellular location">
    <subcellularLocation>
        <location evidence="1">Cell membrane</location>
        <topology evidence="1">Multi-pass membrane protein</topology>
    </subcellularLocation>
</comment>
<keyword evidence="4 7" id="KW-1133">Transmembrane helix</keyword>
<name>A0ABN2VKR4_9ACTN</name>
<keyword evidence="2" id="KW-1003">Cell membrane</keyword>
<feature type="transmembrane region" description="Helical" evidence="7">
    <location>
        <begin position="220"/>
        <end position="244"/>
    </location>
</feature>
<dbReference type="Proteomes" id="UP001500016">
    <property type="component" value="Unassembled WGS sequence"/>
</dbReference>
<organism evidence="8 9">
    <name type="scientific">Streptomyces albiaxialis</name>
    <dbReference type="NCBI Taxonomy" id="329523"/>
    <lineage>
        <taxon>Bacteria</taxon>
        <taxon>Bacillati</taxon>
        <taxon>Actinomycetota</taxon>
        <taxon>Actinomycetes</taxon>
        <taxon>Kitasatosporales</taxon>
        <taxon>Streptomycetaceae</taxon>
        <taxon>Streptomyces</taxon>
    </lineage>
</organism>
<dbReference type="InterPro" id="IPR050367">
    <property type="entry name" value="APC_superfamily"/>
</dbReference>
<evidence type="ECO:0000256" key="6">
    <source>
        <dbReference type="SAM" id="MobiDB-lite"/>
    </source>
</evidence>
<evidence type="ECO:0000256" key="1">
    <source>
        <dbReference type="ARBA" id="ARBA00004651"/>
    </source>
</evidence>
<feature type="transmembrane region" description="Helical" evidence="7">
    <location>
        <begin position="307"/>
        <end position="328"/>
    </location>
</feature>
<feature type="region of interest" description="Disordered" evidence="6">
    <location>
        <begin position="397"/>
        <end position="431"/>
    </location>
</feature>
<gene>
    <name evidence="8" type="ORF">GCM10009801_07920</name>
</gene>
<evidence type="ECO:0000313" key="8">
    <source>
        <dbReference type="EMBL" id="GAA2063776.1"/>
    </source>
</evidence>
<dbReference type="RefSeq" id="WP_344523935.1">
    <property type="nucleotide sequence ID" value="NZ_BAAAPE010000001.1"/>
</dbReference>
<evidence type="ECO:0000256" key="2">
    <source>
        <dbReference type="ARBA" id="ARBA00022475"/>
    </source>
</evidence>
<sequence length="431" mass="41873">MTPPDTSLSTTRAASLYIGALLGPGLLLLPGLAARAAGPASVLAWAGLLVLSALLAAVFSGLGTRVGSGSGVAGYAAAGLGARAGRATAWSFLAGVVAGAPVVCWIGGTYVAELTGTGRTGTFVASAALLAVVLAMRLAGARTGTGVQLALVSGLTVLVVLAVAGSAGSVRAAHWEPFAPQGWSGVTRAASLLMLSFVGWEAVAPLTVRLRDPRRTLPRVMVLAFTVTAALYLGLACATVGALGPDAGGEVPLADLLELAIGGAGPAVAAAMAVALTLAATNAYLTGAAALAAELSPRAAGRGASRALTLAIGVAGAALLSLAGAGAVTPEALVTVPTALFLLVYLTCTAAATRLLTGGYRAVSAVACALVALLLATCGWAAPAAGAVATVAALGARERSGGSGDGSGSGLSGTEPDRSRRPRGRARVRAD</sequence>
<feature type="transmembrane region" description="Helical" evidence="7">
    <location>
        <begin position="120"/>
        <end position="140"/>
    </location>
</feature>
<evidence type="ECO:0000256" key="7">
    <source>
        <dbReference type="SAM" id="Phobius"/>
    </source>
</evidence>